<evidence type="ECO:0000313" key="4">
    <source>
        <dbReference type="Proteomes" id="UP000431401"/>
    </source>
</evidence>
<evidence type="ECO:0000256" key="1">
    <source>
        <dbReference type="PROSITE-ProRule" id="PRU01251"/>
    </source>
</evidence>
<evidence type="ECO:0000259" key="2">
    <source>
        <dbReference type="PROSITE" id="PS51903"/>
    </source>
</evidence>
<dbReference type="Gene3D" id="1.10.1780.10">
    <property type="entry name" value="Clp, N-terminal domain"/>
    <property type="match status" value="2"/>
</dbReference>
<dbReference type="InterPro" id="IPR004176">
    <property type="entry name" value="Clp_R_N"/>
</dbReference>
<dbReference type="InterPro" id="IPR036628">
    <property type="entry name" value="Clp_N_dom_sf"/>
</dbReference>
<dbReference type="AlphaFoldDB" id="A0A7K0DWS3"/>
<proteinExistence type="predicted"/>
<dbReference type="SUPFAM" id="SSF81923">
    <property type="entry name" value="Double Clp-N motif"/>
    <property type="match status" value="1"/>
</dbReference>
<reference evidence="3 4" key="1">
    <citation type="submission" date="2019-10" db="EMBL/GenBank/DDBJ databases">
        <title>Nocardia macrotermitis sp. nov. and Nocardia aurantia sp. nov., isolated from the gut of fungus growing-termite Macrotermes natalensis.</title>
        <authorList>
            <person name="Benndorf R."/>
            <person name="Schwitalla J."/>
            <person name="Martin K."/>
            <person name="De Beer W."/>
            <person name="Kaster A.-K."/>
            <person name="Vollmers J."/>
            <person name="Poulsen M."/>
            <person name="Beemelmanns C."/>
        </authorList>
    </citation>
    <scope>NUCLEOTIDE SEQUENCE [LARGE SCALE GENOMIC DNA]</scope>
    <source>
        <strain evidence="3 4">RB56</strain>
    </source>
</reference>
<feature type="domain" description="Clp R" evidence="2">
    <location>
        <begin position="2"/>
        <end position="193"/>
    </location>
</feature>
<organism evidence="3 4">
    <name type="scientific">Nocardia aurantia</name>
    <dbReference type="NCBI Taxonomy" id="2585199"/>
    <lineage>
        <taxon>Bacteria</taxon>
        <taxon>Bacillati</taxon>
        <taxon>Actinomycetota</taxon>
        <taxon>Actinomycetes</taxon>
        <taxon>Mycobacteriales</taxon>
        <taxon>Nocardiaceae</taxon>
        <taxon>Nocardia</taxon>
    </lineage>
</organism>
<keyword evidence="1" id="KW-0677">Repeat</keyword>
<dbReference type="Proteomes" id="UP000431401">
    <property type="component" value="Unassembled WGS sequence"/>
</dbReference>
<keyword evidence="4" id="KW-1185">Reference proteome</keyword>
<dbReference type="OrthoDB" id="3628183at2"/>
<dbReference type="PROSITE" id="PS51903">
    <property type="entry name" value="CLP_R"/>
    <property type="match status" value="1"/>
</dbReference>
<name>A0A7K0DWS3_9NOCA</name>
<dbReference type="Pfam" id="PF02861">
    <property type="entry name" value="Clp_N"/>
    <property type="match status" value="1"/>
</dbReference>
<comment type="caution">
    <text evidence="3">The sequence shown here is derived from an EMBL/GenBank/DDBJ whole genome shotgun (WGS) entry which is preliminary data.</text>
</comment>
<dbReference type="EMBL" id="WEGI01000013">
    <property type="protein sequence ID" value="MQY30233.1"/>
    <property type="molecule type" value="Genomic_DNA"/>
</dbReference>
<dbReference type="RefSeq" id="WP_153347502.1">
    <property type="nucleotide sequence ID" value="NZ_WEGI01000013.1"/>
</dbReference>
<sequence length="193" mass="21259">MFERFAETTRASVMTAAEQARELRSPSLDVEHLLLGVVRNADDGLREVLTEHGLEAEEIRKALYRRSSGNPLGEEDAAALRSIGIDLDAVRESLTATFGEDALDRVPAREPDGRWGWLSGRPGFRTPVARDAKKALELSIRETLLRHSNRIEAGHLLLGVLRAANSATIELLGGTAESRQLRQAVEDLLDRTV</sequence>
<accession>A0A7K0DWS3</accession>
<protein>
    <recommendedName>
        <fullName evidence="2">Clp R domain-containing protein</fullName>
    </recommendedName>
</protein>
<gene>
    <name evidence="3" type="ORF">NRB56_58310</name>
</gene>
<evidence type="ECO:0000313" key="3">
    <source>
        <dbReference type="EMBL" id="MQY30233.1"/>
    </source>
</evidence>